<keyword evidence="4" id="KW-1185">Reference proteome</keyword>
<evidence type="ECO:0000256" key="1">
    <source>
        <dbReference type="SAM" id="MobiDB-lite"/>
    </source>
</evidence>
<feature type="region of interest" description="Disordered" evidence="1">
    <location>
        <begin position="218"/>
        <end position="252"/>
    </location>
</feature>
<dbReference type="Proteomes" id="UP001279410">
    <property type="component" value="Unassembled WGS sequence"/>
</dbReference>
<reference evidence="3" key="1">
    <citation type="submission" date="2022-08" db="EMBL/GenBank/DDBJ databases">
        <title>Genome sequencing of akame (Lates japonicus).</title>
        <authorList>
            <person name="Hashiguchi Y."/>
            <person name="Takahashi H."/>
        </authorList>
    </citation>
    <scope>NUCLEOTIDE SEQUENCE</scope>
    <source>
        <strain evidence="3">Kochi</strain>
    </source>
</reference>
<dbReference type="InterPro" id="IPR001214">
    <property type="entry name" value="SET_dom"/>
</dbReference>
<name>A0AAD3ND24_LATJO</name>
<comment type="caution">
    <text evidence="3">The sequence shown here is derived from an EMBL/GenBank/DDBJ whole genome shotgun (WGS) entry which is preliminary data.</text>
</comment>
<evidence type="ECO:0000313" key="4">
    <source>
        <dbReference type="Proteomes" id="UP001279410"/>
    </source>
</evidence>
<proteinExistence type="predicted"/>
<accession>A0AAD3ND24</accession>
<feature type="region of interest" description="Disordered" evidence="1">
    <location>
        <begin position="1"/>
        <end position="29"/>
    </location>
</feature>
<dbReference type="AlphaFoldDB" id="A0AAD3ND24"/>
<evidence type="ECO:0000259" key="2">
    <source>
        <dbReference type="Pfam" id="PF21549"/>
    </source>
</evidence>
<dbReference type="Gene3D" id="2.170.270.10">
    <property type="entry name" value="SET domain"/>
    <property type="match status" value="1"/>
</dbReference>
<dbReference type="Pfam" id="PF21549">
    <property type="entry name" value="PRDM2_PR"/>
    <property type="match status" value="1"/>
</dbReference>
<evidence type="ECO:0000313" key="3">
    <source>
        <dbReference type="EMBL" id="GLD72312.1"/>
    </source>
</evidence>
<dbReference type="InterPro" id="IPR046341">
    <property type="entry name" value="SET_dom_sf"/>
</dbReference>
<protein>
    <submittedName>
        <fullName evidence="3">MDS1 and EVI1 complex locus protein isoform X1</fullName>
    </submittedName>
</protein>
<sequence>MDVEERQFIPSEAPSRPLPDPAHPLQPRTPVTLKFTARGVASDRGHGGKDGPVALSRGLQGMDALDPSLRDKSVKEKQHHIICYRDAWWEEQCQILDGSCHVTLCVDASKPDIGSWLKHIQFASAAKQYNLTACQIDDQIFYKVTREIFPGEELLLFMKAEEYSCDTMAPDIHGECISQEDCTALESHPAADQPEAPVETLLLTQQVFIDPSNCRGTSGHSAARARPAPGSCKTFGHASAPKQHKHIHSSAGLRISSPPQSIKWDLHPSRPSLIDPSTQHTHIQAHDTF</sequence>
<organism evidence="3 4">
    <name type="scientific">Lates japonicus</name>
    <name type="common">Japanese lates</name>
    <dbReference type="NCBI Taxonomy" id="270547"/>
    <lineage>
        <taxon>Eukaryota</taxon>
        <taxon>Metazoa</taxon>
        <taxon>Chordata</taxon>
        <taxon>Craniata</taxon>
        <taxon>Vertebrata</taxon>
        <taxon>Euteleostomi</taxon>
        <taxon>Actinopterygii</taxon>
        <taxon>Neopterygii</taxon>
        <taxon>Teleostei</taxon>
        <taxon>Neoteleostei</taxon>
        <taxon>Acanthomorphata</taxon>
        <taxon>Carangaria</taxon>
        <taxon>Carangaria incertae sedis</taxon>
        <taxon>Centropomidae</taxon>
        <taxon>Lates</taxon>
    </lineage>
</organism>
<feature type="domain" description="SET" evidence="2">
    <location>
        <begin position="101"/>
        <end position="163"/>
    </location>
</feature>
<gene>
    <name evidence="3" type="ORF">AKAME5_002363600</name>
</gene>
<dbReference type="EMBL" id="BRZM01000980">
    <property type="protein sequence ID" value="GLD72312.1"/>
    <property type="molecule type" value="Genomic_DNA"/>
</dbReference>